<dbReference type="Gene3D" id="3.30.200.20">
    <property type="entry name" value="Phosphorylase Kinase, domain 1"/>
    <property type="match status" value="1"/>
</dbReference>
<keyword evidence="2" id="KW-0723">Serine/threonine-protein kinase</keyword>
<accession>A0AA40SVI9</accession>
<feature type="compositionally biased region" description="Pro residues" evidence="10">
    <location>
        <begin position="392"/>
        <end position="411"/>
    </location>
</feature>
<dbReference type="GO" id="GO:0005524">
    <property type="term" value="F:ATP binding"/>
    <property type="evidence" value="ECO:0007669"/>
    <property type="project" value="UniProtKB-UniRule"/>
</dbReference>
<organism evidence="12 13">
    <name type="scientific">Komarekiella delphini-convector SJRDD-AB1</name>
    <dbReference type="NCBI Taxonomy" id="2593771"/>
    <lineage>
        <taxon>Bacteria</taxon>
        <taxon>Bacillati</taxon>
        <taxon>Cyanobacteriota</taxon>
        <taxon>Cyanophyceae</taxon>
        <taxon>Nostocales</taxon>
        <taxon>Nostocaceae</taxon>
        <taxon>Komarekiella</taxon>
        <taxon>Komarekiella delphini-convector</taxon>
    </lineage>
</organism>
<feature type="region of interest" description="Disordered" evidence="10">
    <location>
        <begin position="279"/>
        <end position="299"/>
    </location>
</feature>
<evidence type="ECO:0000313" key="12">
    <source>
        <dbReference type="EMBL" id="MBD6615763.1"/>
    </source>
</evidence>
<evidence type="ECO:0000256" key="9">
    <source>
        <dbReference type="PROSITE-ProRule" id="PRU10141"/>
    </source>
</evidence>
<protein>
    <recommendedName>
        <fullName evidence="1">non-specific serine/threonine protein kinase</fullName>
        <ecNumber evidence="1">2.7.11.1</ecNumber>
    </recommendedName>
</protein>
<dbReference type="InterPro" id="IPR011009">
    <property type="entry name" value="Kinase-like_dom_sf"/>
</dbReference>
<evidence type="ECO:0000256" key="7">
    <source>
        <dbReference type="ARBA" id="ARBA00047899"/>
    </source>
</evidence>
<keyword evidence="3" id="KW-0808">Transferase</keyword>
<dbReference type="EMBL" id="VJXY01000006">
    <property type="protein sequence ID" value="MBD6615763.1"/>
    <property type="molecule type" value="Genomic_DNA"/>
</dbReference>
<dbReference type="PANTHER" id="PTHR24363:SF0">
    <property type="entry name" value="SERINE_THREONINE KINASE LIKE DOMAIN CONTAINING 1"/>
    <property type="match status" value="1"/>
</dbReference>
<feature type="compositionally biased region" description="Low complexity" evidence="10">
    <location>
        <begin position="362"/>
        <end position="380"/>
    </location>
</feature>
<evidence type="ECO:0000256" key="4">
    <source>
        <dbReference type="ARBA" id="ARBA00022741"/>
    </source>
</evidence>
<comment type="caution">
    <text evidence="12">The sequence shown here is derived from an EMBL/GenBank/DDBJ whole genome shotgun (WGS) entry which is preliminary data.</text>
</comment>
<keyword evidence="13" id="KW-1185">Reference proteome</keyword>
<proteinExistence type="predicted"/>
<dbReference type="AlphaFoldDB" id="A0AA40SVI9"/>
<evidence type="ECO:0000256" key="2">
    <source>
        <dbReference type="ARBA" id="ARBA00022527"/>
    </source>
</evidence>
<feature type="region of interest" description="Disordered" evidence="10">
    <location>
        <begin position="339"/>
        <end position="478"/>
    </location>
</feature>
<comment type="catalytic activity">
    <reaction evidence="7">
        <text>L-threonyl-[protein] + ATP = O-phospho-L-threonyl-[protein] + ADP + H(+)</text>
        <dbReference type="Rhea" id="RHEA:46608"/>
        <dbReference type="Rhea" id="RHEA-COMP:11060"/>
        <dbReference type="Rhea" id="RHEA-COMP:11605"/>
        <dbReference type="ChEBI" id="CHEBI:15378"/>
        <dbReference type="ChEBI" id="CHEBI:30013"/>
        <dbReference type="ChEBI" id="CHEBI:30616"/>
        <dbReference type="ChEBI" id="CHEBI:61977"/>
        <dbReference type="ChEBI" id="CHEBI:456216"/>
        <dbReference type="EC" id="2.7.11.1"/>
    </reaction>
</comment>
<keyword evidence="4 9" id="KW-0547">Nucleotide-binding</keyword>
<reference evidence="12" key="1">
    <citation type="submission" date="2019-07" db="EMBL/GenBank/DDBJ databases">
        <title>Toxilogical consequences of a new and cryptic species of cyanobacteria (Komarekiella delphini-convector) recovered from the epidermis of a bottlenose dolphin and 1500 ft. in the air.</title>
        <authorList>
            <person name="Brown A.O."/>
            <person name="Dvorak P."/>
            <person name="Villanueva C.D."/>
            <person name="Foss A.J."/>
            <person name="Garvey A.D."/>
            <person name="Gibson Q.A."/>
            <person name="Johansen J.R."/>
            <person name="Casamatta D.A."/>
        </authorList>
    </citation>
    <scope>NUCLEOTIDE SEQUENCE</scope>
    <source>
        <strain evidence="12">SJRDD-AB1</strain>
    </source>
</reference>
<dbReference type="PROSITE" id="PS00107">
    <property type="entry name" value="PROTEIN_KINASE_ATP"/>
    <property type="match status" value="1"/>
</dbReference>
<evidence type="ECO:0000256" key="3">
    <source>
        <dbReference type="ARBA" id="ARBA00022679"/>
    </source>
</evidence>
<evidence type="ECO:0000256" key="6">
    <source>
        <dbReference type="ARBA" id="ARBA00022840"/>
    </source>
</evidence>
<evidence type="ECO:0000256" key="1">
    <source>
        <dbReference type="ARBA" id="ARBA00012513"/>
    </source>
</evidence>
<dbReference type="SUPFAM" id="SSF56112">
    <property type="entry name" value="Protein kinase-like (PK-like)"/>
    <property type="match status" value="1"/>
</dbReference>
<feature type="compositionally biased region" description="Polar residues" evidence="10">
    <location>
        <begin position="412"/>
        <end position="441"/>
    </location>
</feature>
<dbReference type="SMART" id="SM00220">
    <property type="entry name" value="S_TKc"/>
    <property type="match status" value="1"/>
</dbReference>
<sequence length="597" mass="65399">MTITLLNNRYQVIQVIGVGGFGETLLAEDTHMPSRRRCVIKQLKPITNNDPQTYQIIQKRFEREAATLEYLGESSDQIPKLYAYFSENGQFYLVQEWIHGQTLKKIIEVKGAESETTVRQILWNLLIVLDYVHSKGIIHRDIKPENIILRFLDSKPILIDFGAVKETIRSVVSFPGHSTQSLVIGTPGYMPSEQAVGRPVYATDIYSLGLTAIYLLTGKHPQQILTDLQTGEILWQQHAPNVSPQLATVLNQAIKPHASDRYSTASKMLHALQSASHIPPKPAATVASTRPTQSLSLPEQSTIINRSGIPSWQKPAVIVGSLVVGGLIGAIAISGITRQQQPKVDIATSPTTSPESSPPTPVSTDDPPISSQPSPTSAVPTSPPQQVNPAPLSTPNPKVSPFPVAPVPSPANQPITSNTPVASQSEPENQTTAFPTPQNNQPRKKLTATPNRQNVPAFPPGTSRSSVEATLGKPSQDLRGIWGNTRAVVYKLVPNQIDLGYLFDRNSKVLRQTEVAFAQSVDPQVMQATLNGMLNGQATDDIQQGLQKVQQRQSDNFRFSKGQLKGQIIRQNCDFIYISVWDADLHDFVNPSSAKRC</sequence>
<dbReference type="EC" id="2.7.11.1" evidence="1"/>
<comment type="catalytic activity">
    <reaction evidence="8">
        <text>L-seryl-[protein] + ATP = O-phospho-L-seryl-[protein] + ADP + H(+)</text>
        <dbReference type="Rhea" id="RHEA:17989"/>
        <dbReference type="Rhea" id="RHEA-COMP:9863"/>
        <dbReference type="Rhea" id="RHEA-COMP:11604"/>
        <dbReference type="ChEBI" id="CHEBI:15378"/>
        <dbReference type="ChEBI" id="CHEBI:29999"/>
        <dbReference type="ChEBI" id="CHEBI:30616"/>
        <dbReference type="ChEBI" id="CHEBI:83421"/>
        <dbReference type="ChEBI" id="CHEBI:456216"/>
        <dbReference type="EC" id="2.7.11.1"/>
    </reaction>
</comment>
<keyword evidence="6 9" id="KW-0067">ATP-binding</keyword>
<evidence type="ECO:0000256" key="5">
    <source>
        <dbReference type="ARBA" id="ARBA00022777"/>
    </source>
</evidence>
<dbReference type="PROSITE" id="PS50011">
    <property type="entry name" value="PROTEIN_KINASE_DOM"/>
    <property type="match status" value="1"/>
</dbReference>
<gene>
    <name evidence="12" type="ORF">FNW02_07940</name>
</gene>
<dbReference type="InterPro" id="IPR000719">
    <property type="entry name" value="Prot_kinase_dom"/>
</dbReference>
<evidence type="ECO:0000256" key="8">
    <source>
        <dbReference type="ARBA" id="ARBA00048679"/>
    </source>
</evidence>
<dbReference type="PROSITE" id="PS00108">
    <property type="entry name" value="PROTEIN_KINASE_ST"/>
    <property type="match status" value="1"/>
</dbReference>
<dbReference type="Pfam" id="PF00069">
    <property type="entry name" value="Pkinase"/>
    <property type="match status" value="1"/>
</dbReference>
<dbReference type="CDD" id="cd14014">
    <property type="entry name" value="STKc_PknB_like"/>
    <property type="match status" value="1"/>
</dbReference>
<dbReference type="PANTHER" id="PTHR24363">
    <property type="entry name" value="SERINE/THREONINE PROTEIN KINASE"/>
    <property type="match status" value="1"/>
</dbReference>
<dbReference type="InterPro" id="IPR008271">
    <property type="entry name" value="Ser/Thr_kinase_AS"/>
</dbReference>
<dbReference type="Gene3D" id="1.10.510.10">
    <property type="entry name" value="Transferase(Phosphotransferase) domain 1"/>
    <property type="match status" value="1"/>
</dbReference>
<feature type="binding site" evidence="9">
    <location>
        <position position="41"/>
    </location>
    <ligand>
        <name>ATP</name>
        <dbReference type="ChEBI" id="CHEBI:30616"/>
    </ligand>
</feature>
<evidence type="ECO:0000256" key="10">
    <source>
        <dbReference type="SAM" id="MobiDB-lite"/>
    </source>
</evidence>
<keyword evidence="5 12" id="KW-0418">Kinase</keyword>
<dbReference type="InterPro" id="IPR017441">
    <property type="entry name" value="Protein_kinase_ATP_BS"/>
</dbReference>
<evidence type="ECO:0000313" key="13">
    <source>
        <dbReference type="Proteomes" id="UP001165986"/>
    </source>
</evidence>
<name>A0AA40SVI9_9NOST</name>
<dbReference type="RefSeq" id="WP_191757004.1">
    <property type="nucleotide sequence ID" value="NZ_VJXY01000006.1"/>
</dbReference>
<evidence type="ECO:0000259" key="11">
    <source>
        <dbReference type="PROSITE" id="PS50011"/>
    </source>
</evidence>
<feature type="domain" description="Protein kinase" evidence="11">
    <location>
        <begin position="10"/>
        <end position="273"/>
    </location>
</feature>
<dbReference type="Proteomes" id="UP001165986">
    <property type="component" value="Unassembled WGS sequence"/>
</dbReference>
<dbReference type="GO" id="GO:0004674">
    <property type="term" value="F:protein serine/threonine kinase activity"/>
    <property type="evidence" value="ECO:0007669"/>
    <property type="project" value="UniProtKB-KW"/>
</dbReference>
<feature type="compositionally biased region" description="Polar residues" evidence="10">
    <location>
        <begin position="286"/>
        <end position="299"/>
    </location>
</feature>